<feature type="region of interest" description="Disordered" evidence="1">
    <location>
        <begin position="121"/>
        <end position="141"/>
    </location>
</feature>
<dbReference type="EMBL" id="NMUH01008029">
    <property type="protein sequence ID" value="MQM18198.1"/>
    <property type="molecule type" value="Genomic_DNA"/>
</dbReference>
<feature type="non-terminal residue" evidence="2">
    <location>
        <position position="141"/>
    </location>
</feature>
<name>A0A843XFB0_COLES</name>
<dbReference type="AlphaFoldDB" id="A0A843XFB0"/>
<evidence type="ECO:0000256" key="1">
    <source>
        <dbReference type="SAM" id="MobiDB-lite"/>
    </source>
</evidence>
<dbReference type="Proteomes" id="UP000652761">
    <property type="component" value="Unassembled WGS sequence"/>
</dbReference>
<organism evidence="2 3">
    <name type="scientific">Colocasia esculenta</name>
    <name type="common">Wild taro</name>
    <name type="synonym">Arum esculentum</name>
    <dbReference type="NCBI Taxonomy" id="4460"/>
    <lineage>
        <taxon>Eukaryota</taxon>
        <taxon>Viridiplantae</taxon>
        <taxon>Streptophyta</taxon>
        <taxon>Embryophyta</taxon>
        <taxon>Tracheophyta</taxon>
        <taxon>Spermatophyta</taxon>
        <taxon>Magnoliopsida</taxon>
        <taxon>Liliopsida</taxon>
        <taxon>Araceae</taxon>
        <taxon>Aroideae</taxon>
        <taxon>Colocasieae</taxon>
        <taxon>Colocasia</taxon>
    </lineage>
</organism>
<proteinExistence type="predicted"/>
<comment type="caution">
    <text evidence="2">The sequence shown here is derived from an EMBL/GenBank/DDBJ whole genome shotgun (WGS) entry which is preliminary data.</text>
</comment>
<feature type="compositionally biased region" description="Basic and acidic residues" evidence="1">
    <location>
        <begin position="123"/>
        <end position="141"/>
    </location>
</feature>
<evidence type="ECO:0000313" key="2">
    <source>
        <dbReference type="EMBL" id="MQM18198.1"/>
    </source>
</evidence>
<evidence type="ECO:0000313" key="3">
    <source>
        <dbReference type="Proteomes" id="UP000652761"/>
    </source>
</evidence>
<protein>
    <submittedName>
        <fullName evidence="2">Uncharacterized protein</fullName>
    </submittedName>
</protein>
<accession>A0A843XFB0</accession>
<gene>
    <name evidence="2" type="ORF">Taro_051186</name>
</gene>
<keyword evidence="3" id="KW-1185">Reference proteome</keyword>
<sequence length="141" mass="16184">MPGTSRNPGLGPLAWQDHWPSNFQLKNLASIDIDAKLLGYQLPQKPRPIPQMHYHNQKELKGIVPYLKMHLNLLNPPDSYQTLRELLRRLHLAPAIPCLIRHHLTFHDPPTSLLQPLEAVGKQGHENRARERENGVRELPS</sequence>
<reference evidence="2" key="1">
    <citation type="submission" date="2017-07" db="EMBL/GenBank/DDBJ databases">
        <title>Taro Niue Genome Assembly and Annotation.</title>
        <authorList>
            <person name="Atibalentja N."/>
            <person name="Keating K."/>
            <person name="Fields C.J."/>
        </authorList>
    </citation>
    <scope>NUCLEOTIDE SEQUENCE</scope>
    <source>
        <strain evidence="2">Niue_2</strain>
        <tissue evidence="2">Leaf</tissue>
    </source>
</reference>